<evidence type="ECO:0000313" key="1">
    <source>
        <dbReference type="EMBL" id="CAB5389075.1"/>
    </source>
</evidence>
<proteinExistence type="predicted"/>
<evidence type="ECO:0000313" key="2">
    <source>
        <dbReference type="Proteomes" id="UP000684084"/>
    </source>
</evidence>
<dbReference type="EMBL" id="CAGKOT010000063">
    <property type="protein sequence ID" value="CAB5389075.1"/>
    <property type="molecule type" value="Genomic_DNA"/>
</dbReference>
<gene>
    <name evidence="1" type="ORF">CHRIB12_LOCUS20893</name>
</gene>
<protein>
    <submittedName>
        <fullName evidence="1">Uncharacterized protein</fullName>
    </submittedName>
</protein>
<sequence length="111" mass="12959">MAISLENNSDQTARTQIYQAHISCNENVLSAAQAPMKSPKASKALPRLSRLCKKLLKGKYEREEIAMRSLIWNLLHMQKKHWNLWWINGHGNKNIVFCDEIRELESHLMRC</sequence>
<accession>A0A915ZVL5</accession>
<dbReference type="OrthoDB" id="2454363at2759"/>
<comment type="caution">
    <text evidence="1">The sequence shown here is derived from an EMBL/GenBank/DDBJ whole genome shotgun (WGS) entry which is preliminary data.</text>
</comment>
<organism evidence="1 2">
    <name type="scientific">Rhizophagus irregularis</name>
    <dbReference type="NCBI Taxonomy" id="588596"/>
    <lineage>
        <taxon>Eukaryota</taxon>
        <taxon>Fungi</taxon>
        <taxon>Fungi incertae sedis</taxon>
        <taxon>Mucoromycota</taxon>
        <taxon>Glomeromycotina</taxon>
        <taxon>Glomeromycetes</taxon>
        <taxon>Glomerales</taxon>
        <taxon>Glomeraceae</taxon>
        <taxon>Rhizophagus</taxon>
    </lineage>
</organism>
<name>A0A915ZVL5_9GLOM</name>
<reference evidence="1" key="1">
    <citation type="submission" date="2020-05" db="EMBL/GenBank/DDBJ databases">
        <authorList>
            <person name="Rincon C."/>
            <person name="Sanders R I."/>
            <person name="Robbins C."/>
            <person name="Chaturvedi A."/>
        </authorList>
    </citation>
    <scope>NUCLEOTIDE SEQUENCE</scope>
    <source>
        <strain evidence="1">CHB12</strain>
    </source>
</reference>
<dbReference type="AlphaFoldDB" id="A0A915ZVL5"/>
<dbReference type="Proteomes" id="UP000684084">
    <property type="component" value="Unassembled WGS sequence"/>
</dbReference>